<comment type="subcellular location">
    <subcellularLocation>
        <location evidence="1">Membrane</location>
        <topology evidence="1">Multi-pass membrane protein</topology>
    </subcellularLocation>
</comment>
<dbReference type="Proteomes" id="UP000237347">
    <property type="component" value="Unassembled WGS sequence"/>
</dbReference>
<feature type="transmembrane region" description="Helical" evidence="7">
    <location>
        <begin position="662"/>
        <end position="686"/>
    </location>
</feature>
<feature type="transmembrane region" description="Helical" evidence="7">
    <location>
        <begin position="510"/>
        <end position="529"/>
    </location>
</feature>
<feature type="transmembrane region" description="Helical" evidence="7">
    <location>
        <begin position="630"/>
        <end position="650"/>
    </location>
</feature>
<keyword evidence="3" id="KW-0813">Transport</keyword>
<dbReference type="GO" id="GO:0005886">
    <property type="term" value="C:plasma membrane"/>
    <property type="evidence" value="ECO:0007669"/>
    <property type="project" value="TreeGrafter"/>
</dbReference>
<feature type="transmembrane region" description="Helical" evidence="7">
    <location>
        <begin position="475"/>
        <end position="498"/>
    </location>
</feature>
<name>A0AAW0KJV8_QUESU</name>
<feature type="transmembrane region" description="Helical" evidence="7">
    <location>
        <begin position="778"/>
        <end position="797"/>
    </location>
</feature>
<feature type="transmembrane region" description="Helical" evidence="7">
    <location>
        <begin position="809"/>
        <end position="829"/>
    </location>
</feature>
<comment type="similarity">
    <text evidence="2">Belongs to the SLC29A/ENT transporter (TC 2.A.57) family.</text>
</comment>
<feature type="transmembrane region" description="Helical" evidence="7">
    <location>
        <begin position="866"/>
        <end position="887"/>
    </location>
</feature>
<dbReference type="PANTHER" id="PTHR10332">
    <property type="entry name" value="EQUILIBRATIVE NUCLEOSIDE TRANSPORTER"/>
    <property type="match status" value="1"/>
</dbReference>
<evidence type="ECO:0000256" key="3">
    <source>
        <dbReference type="ARBA" id="ARBA00022448"/>
    </source>
</evidence>
<evidence type="ECO:0000256" key="4">
    <source>
        <dbReference type="ARBA" id="ARBA00022692"/>
    </source>
</evidence>
<reference evidence="8 9" key="1">
    <citation type="journal article" date="2018" name="Sci. Data">
        <title>The draft genome sequence of cork oak.</title>
        <authorList>
            <person name="Ramos A.M."/>
            <person name="Usie A."/>
            <person name="Barbosa P."/>
            <person name="Barros P.M."/>
            <person name="Capote T."/>
            <person name="Chaves I."/>
            <person name="Simoes F."/>
            <person name="Abreu I."/>
            <person name="Carrasquinho I."/>
            <person name="Faro C."/>
            <person name="Guimaraes J.B."/>
            <person name="Mendonca D."/>
            <person name="Nobrega F."/>
            <person name="Rodrigues L."/>
            <person name="Saibo N.J.M."/>
            <person name="Varela M.C."/>
            <person name="Egas C."/>
            <person name="Matos J."/>
            <person name="Miguel C.M."/>
            <person name="Oliveira M.M."/>
            <person name="Ricardo C.P."/>
            <person name="Goncalves S."/>
        </authorList>
    </citation>
    <scope>NUCLEOTIDE SEQUENCE [LARGE SCALE GENOMIC DNA]</scope>
    <source>
        <strain evidence="9">cv. HL8</strain>
    </source>
</reference>
<dbReference type="InterPro" id="IPR002259">
    <property type="entry name" value="Eqnu_transpt"/>
</dbReference>
<feature type="transmembrane region" description="Helical" evidence="7">
    <location>
        <begin position="841"/>
        <end position="860"/>
    </location>
</feature>
<feature type="transmembrane region" description="Helical" evidence="7">
    <location>
        <begin position="698"/>
        <end position="727"/>
    </location>
</feature>
<feature type="transmembrane region" description="Helical" evidence="7">
    <location>
        <begin position="535"/>
        <end position="562"/>
    </location>
</feature>
<feature type="transmembrane region" description="Helical" evidence="7">
    <location>
        <begin position="281"/>
        <end position="305"/>
    </location>
</feature>
<dbReference type="PANTHER" id="PTHR10332:SF38">
    <property type="entry name" value="EQUILIBRATIVE NUCLEOTIDE TRANSPORTER 3-RELATED"/>
    <property type="match status" value="1"/>
</dbReference>
<protein>
    <submittedName>
        <fullName evidence="8">Equilibrative nucleotide transporter 3</fullName>
    </submittedName>
</protein>
<evidence type="ECO:0000313" key="9">
    <source>
        <dbReference type="Proteomes" id="UP000237347"/>
    </source>
</evidence>
<feature type="transmembrane region" description="Helical" evidence="7">
    <location>
        <begin position="450"/>
        <end position="469"/>
    </location>
</feature>
<dbReference type="Pfam" id="PF01733">
    <property type="entry name" value="Nucleoside_tran"/>
    <property type="match status" value="2"/>
</dbReference>
<evidence type="ECO:0000256" key="2">
    <source>
        <dbReference type="ARBA" id="ARBA00007965"/>
    </source>
</evidence>
<evidence type="ECO:0000256" key="6">
    <source>
        <dbReference type="ARBA" id="ARBA00023136"/>
    </source>
</evidence>
<feature type="transmembrane region" description="Helical" evidence="7">
    <location>
        <begin position="252"/>
        <end position="274"/>
    </location>
</feature>
<accession>A0AAW0KJV8</accession>
<comment type="caution">
    <text evidence="8">The sequence shown here is derived from an EMBL/GenBank/DDBJ whole genome shotgun (WGS) entry which is preliminary data.</text>
</comment>
<dbReference type="GO" id="GO:0005337">
    <property type="term" value="F:nucleoside transmembrane transporter activity"/>
    <property type="evidence" value="ECO:0007669"/>
    <property type="project" value="InterPro"/>
</dbReference>
<evidence type="ECO:0000256" key="1">
    <source>
        <dbReference type="ARBA" id="ARBA00004141"/>
    </source>
</evidence>
<keyword evidence="9" id="KW-1185">Reference proteome</keyword>
<keyword evidence="6 7" id="KW-0472">Membrane</keyword>
<proteinExistence type="inferred from homology"/>
<feature type="transmembrane region" description="Helical" evidence="7">
    <location>
        <begin position="387"/>
        <end position="407"/>
    </location>
</feature>
<dbReference type="SUPFAM" id="SSF103473">
    <property type="entry name" value="MFS general substrate transporter"/>
    <property type="match status" value="1"/>
</dbReference>
<feature type="transmembrane region" description="Helical" evidence="7">
    <location>
        <begin position="87"/>
        <end position="106"/>
    </location>
</feature>
<feature type="transmembrane region" description="Helical" evidence="7">
    <location>
        <begin position="583"/>
        <end position="602"/>
    </location>
</feature>
<evidence type="ECO:0000256" key="5">
    <source>
        <dbReference type="ARBA" id="ARBA00022989"/>
    </source>
</evidence>
<feature type="transmembrane region" description="Helical" evidence="7">
    <location>
        <begin position="317"/>
        <end position="337"/>
    </location>
</feature>
<sequence>MTIVDKSEPQTRLQRGKYKAVVVCWILGLGSLMSWNSMLTIGDYYYKLFPLYHPSRVLTLVYQPFAFVSMALLAYNESKFDTRWRNLIGYSLFFASTVMLIVVSNADTVILFYMPNSILQYCTIRLITSHFFEVNSLIIDSNKYGSTFHSFLCETYNESKIDTRWRNLTGYSLFFASTVMLIVVSNADTLILCDMPNSILDCIIRLITSHLFDLDIATSGKGGVGPYIGICAIVDLSFMHPELIQVSSAQSFLTFFLSVTSLSACYLFFFFFFFPPGYQIAILIHTSFLAGLAASGTLTSVMRIITKAAFEKSDNVLFLAISAFFEFLCVILYAFFFPKLPLVKYYRSKAASEGSKTVSADLAAAGIQVEADQEVFNKQLFFENIDYAIDLFLIYVLTLSIFPGFLYENTGTHQLGSSYPLVLIAMYSVWDFLSRYIPLLQCLKMESRKGLMIATLSRFLLIPAFYFTAKYGDQGWMIMLISFLGLSNGYLTVCILTVAPKGYKGPEQNALGNLLVLCLLGGIFAGVALDWLWLIAMVVCGILGLGCLVSWNSLLTIGDYYYELVSAVLTYKEAKINTRWWNLIGYTLFFASTLSLLVVSSADTLQYSLLNLTLHHLIYLDLATSGKGGVGPYIGICVIVCFIGVASANVQGGMVGELSFMLPELIQSFLAGWAAAGTLTSVLRLLTKAAFEKSNNVLFLAISTFITFLCFILYASYFPSLPIVVYYRSKAASEGSKTVSSDLAAAGIQAEANQEVEGNATPQQRLSIKQLFFQNIDYALDLFLIYAMTLSIFPGFIFENTGAHQLGSWYPLVLITMFNAWDFIARYIPLVQCLKIGSRKGLMIAVLSRFLLIPAYYFTAKYGDQGWMIILTSFLGISNGYLTVCILKIAPKAGLWNPSFIPQLSPPFVGVKASEYMLASISVAKRPSRNINLGLPPRNRHVSTEFSNIEGNVTPS</sequence>
<gene>
    <name evidence="8" type="primary">ENT3_4</name>
    <name evidence="8" type="ORF">CFP56_018903</name>
</gene>
<feature type="transmembrane region" description="Helical" evidence="7">
    <location>
        <begin position="57"/>
        <end position="75"/>
    </location>
</feature>
<organism evidence="8 9">
    <name type="scientific">Quercus suber</name>
    <name type="common">Cork oak</name>
    <dbReference type="NCBI Taxonomy" id="58331"/>
    <lineage>
        <taxon>Eukaryota</taxon>
        <taxon>Viridiplantae</taxon>
        <taxon>Streptophyta</taxon>
        <taxon>Embryophyta</taxon>
        <taxon>Tracheophyta</taxon>
        <taxon>Spermatophyta</taxon>
        <taxon>Magnoliopsida</taxon>
        <taxon>eudicotyledons</taxon>
        <taxon>Gunneridae</taxon>
        <taxon>Pentapetalae</taxon>
        <taxon>rosids</taxon>
        <taxon>fabids</taxon>
        <taxon>Fagales</taxon>
        <taxon>Fagaceae</taxon>
        <taxon>Quercus</taxon>
    </lineage>
</organism>
<keyword evidence="4 7" id="KW-0812">Transmembrane</keyword>
<dbReference type="InterPro" id="IPR036259">
    <property type="entry name" value="MFS_trans_sf"/>
</dbReference>
<feature type="transmembrane region" description="Helical" evidence="7">
    <location>
        <begin position="168"/>
        <end position="187"/>
    </location>
</feature>
<keyword evidence="5 7" id="KW-1133">Transmembrane helix</keyword>
<evidence type="ECO:0000256" key="7">
    <source>
        <dbReference type="SAM" id="Phobius"/>
    </source>
</evidence>
<dbReference type="EMBL" id="PKMF04000294">
    <property type="protein sequence ID" value="KAK7838943.1"/>
    <property type="molecule type" value="Genomic_DNA"/>
</dbReference>
<feature type="transmembrane region" description="Helical" evidence="7">
    <location>
        <begin position="20"/>
        <end position="37"/>
    </location>
</feature>
<dbReference type="AlphaFoldDB" id="A0AAW0KJV8"/>
<evidence type="ECO:0000313" key="8">
    <source>
        <dbReference type="EMBL" id="KAK7838943.1"/>
    </source>
</evidence>